<keyword evidence="1" id="KW-0812">Transmembrane</keyword>
<sequence>MKLFIWGLALLVIFILGMLVNIGGGIFMFLWAAVILLAIGAMKLARPAG</sequence>
<keyword evidence="1" id="KW-1133">Transmembrane helix</keyword>
<keyword evidence="3" id="KW-1185">Reference proteome</keyword>
<proteinExistence type="predicted"/>
<dbReference type="Proteomes" id="UP001319861">
    <property type="component" value="Chromosome"/>
</dbReference>
<dbReference type="RefSeq" id="WP_229231182.1">
    <property type="nucleotide sequence ID" value="NZ_AP024525.1"/>
</dbReference>
<evidence type="ECO:0000313" key="3">
    <source>
        <dbReference type="Proteomes" id="UP001319861"/>
    </source>
</evidence>
<dbReference type="EMBL" id="AP024525">
    <property type="protein sequence ID" value="BCT74437.1"/>
    <property type="molecule type" value="Genomic_DNA"/>
</dbReference>
<gene>
    <name evidence="2" type="ORF">SCMU_02790</name>
</gene>
<accession>A0ABM7PQI4</accession>
<evidence type="ECO:0000256" key="1">
    <source>
        <dbReference type="SAM" id="Phobius"/>
    </source>
</evidence>
<name>A0ABM7PQI4_SINCY</name>
<evidence type="ECO:0000313" key="2">
    <source>
        <dbReference type="EMBL" id="BCT74437.1"/>
    </source>
</evidence>
<reference evidence="2 3" key="1">
    <citation type="journal article" date="2021" name="J. Biosci. Bioeng.">
        <title>Identification and characterization of a chc gene cluster responsible for the aromatization pathway of cyclohexanecarboxylate degradation in Sinomonas cyclohexanicum ATCC 51369.</title>
        <authorList>
            <person name="Yamamoto T."/>
            <person name="Hasegawa Y."/>
            <person name="Lau P.C.K."/>
            <person name="Iwaki H."/>
        </authorList>
    </citation>
    <scope>NUCLEOTIDE SEQUENCE [LARGE SCALE GENOMIC DNA]</scope>
    <source>
        <strain evidence="2 3">ATCC 51369</strain>
    </source>
</reference>
<organism evidence="2 3">
    <name type="scientific">Sinomonas cyclohexanicum</name>
    <name type="common">Corynebacterium cyclohexanicum</name>
    <dbReference type="NCBI Taxonomy" id="322009"/>
    <lineage>
        <taxon>Bacteria</taxon>
        <taxon>Bacillati</taxon>
        <taxon>Actinomycetota</taxon>
        <taxon>Actinomycetes</taxon>
        <taxon>Micrococcales</taxon>
        <taxon>Micrococcaceae</taxon>
        <taxon>Sinomonas</taxon>
    </lineage>
</organism>
<keyword evidence="1" id="KW-0472">Membrane</keyword>
<feature type="transmembrane region" description="Helical" evidence="1">
    <location>
        <begin position="6"/>
        <end position="39"/>
    </location>
</feature>
<protein>
    <submittedName>
        <fullName evidence="2">Uncharacterized protein</fullName>
    </submittedName>
</protein>